<dbReference type="NCBIfam" id="NF005913">
    <property type="entry name" value="PRK07906.1"/>
    <property type="match status" value="1"/>
</dbReference>
<dbReference type="Pfam" id="PF07687">
    <property type="entry name" value="M20_dimer"/>
    <property type="match status" value="1"/>
</dbReference>
<evidence type="ECO:0000313" key="8">
    <source>
        <dbReference type="Proteomes" id="UP001059617"/>
    </source>
</evidence>
<keyword evidence="3" id="KW-0479">Metal-binding</keyword>
<evidence type="ECO:0000256" key="4">
    <source>
        <dbReference type="ARBA" id="ARBA00022801"/>
    </source>
</evidence>
<reference evidence="7" key="1">
    <citation type="submission" date="2021-04" db="EMBL/GenBank/DDBJ databases">
        <authorList>
            <person name="Hartkoorn R.C."/>
            <person name="Beaudoing E."/>
            <person name="Hot D."/>
        </authorList>
    </citation>
    <scope>NUCLEOTIDE SEQUENCE</scope>
    <source>
        <strain evidence="7">NRRL B-16292</strain>
    </source>
</reference>
<organism evidence="7 8">
    <name type="scientific">Dactylosporangium fulvum</name>
    <dbReference type="NCBI Taxonomy" id="53359"/>
    <lineage>
        <taxon>Bacteria</taxon>
        <taxon>Bacillati</taxon>
        <taxon>Actinomycetota</taxon>
        <taxon>Actinomycetes</taxon>
        <taxon>Micromonosporales</taxon>
        <taxon>Micromonosporaceae</taxon>
        <taxon>Dactylosporangium</taxon>
    </lineage>
</organism>
<dbReference type="PROSITE" id="PS00758">
    <property type="entry name" value="ARGE_DAPE_CPG2_1"/>
    <property type="match status" value="1"/>
</dbReference>
<name>A0ABY5W874_9ACTN</name>
<dbReference type="PIRSF" id="PIRSF036696">
    <property type="entry name" value="ACY-1"/>
    <property type="match status" value="1"/>
</dbReference>
<dbReference type="SUPFAM" id="SSF55031">
    <property type="entry name" value="Bacterial exopeptidase dimerisation domain"/>
    <property type="match status" value="1"/>
</dbReference>
<dbReference type="PANTHER" id="PTHR43808:SF8">
    <property type="entry name" value="PEPTIDASE M20 DIMERISATION DOMAIN-CONTAINING PROTEIN"/>
    <property type="match status" value="1"/>
</dbReference>
<comment type="cofactor">
    <cofactor evidence="1">
        <name>Zn(2+)</name>
        <dbReference type="ChEBI" id="CHEBI:29105"/>
    </cofactor>
</comment>
<dbReference type="InterPro" id="IPR011650">
    <property type="entry name" value="Peptidase_M20_dimer"/>
</dbReference>
<protein>
    <submittedName>
        <fullName evidence="7">M20/M25/M40 family metallo-hydrolase</fullName>
    </submittedName>
</protein>
<dbReference type="Pfam" id="PF01546">
    <property type="entry name" value="Peptidase_M20"/>
    <property type="match status" value="1"/>
</dbReference>
<dbReference type="InterPro" id="IPR001261">
    <property type="entry name" value="ArgE/DapE_CS"/>
</dbReference>
<comment type="similarity">
    <text evidence="2">Belongs to the peptidase M20A family.</text>
</comment>
<dbReference type="InterPro" id="IPR036264">
    <property type="entry name" value="Bact_exopeptidase_dim_dom"/>
</dbReference>
<gene>
    <name evidence="7" type="ORF">Dfulv_16525</name>
</gene>
<dbReference type="InterPro" id="IPR002933">
    <property type="entry name" value="Peptidase_M20"/>
</dbReference>
<dbReference type="RefSeq" id="WP_259863968.1">
    <property type="nucleotide sequence ID" value="NZ_BAAAST010000073.1"/>
</dbReference>
<evidence type="ECO:0000256" key="5">
    <source>
        <dbReference type="ARBA" id="ARBA00022833"/>
    </source>
</evidence>
<dbReference type="Gene3D" id="3.40.630.10">
    <property type="entry name" value="Zn peptidases"/>
    <property type="match status" value="1"/>
</dbReference>
<dbReference type="SUPFAM" id="SSF53187">
    <property type="entry name" value="Zn-dependent exopeptidases"/>
    <property type="match status" value="1"/>
</dbReference>
<dbReference type="PANTHER" id="PTHR43808">
    <property type="entry name" value="ACETYLORNITHINE DEACETYLASE"/>
    <property type="match status" value="1"/>
</dbReference>
<dbReference type="CDD" id="cd05675">
    <property type="entry name" value="M20_yscS_like"/>
    <property type="match status" value="1"/>
</dbReference>
<evidence type="ECO:0000256" key="3">
    <source>
        <dbReference type="ARBA" id="ARBA00022723"/>
    </source>
</evidence>
<dbReference type="EMBL" id="CP073720">
    <property type="protein sequence ID" value="UWP85752.1"/>
    <property type="molecule type" value="Genomic_DNA"/>
</dbReference>
<dbReference type="InterPro" id="IPR050072">
    <property type="entry name" value="Peptidase_M20A"/>
</dbReference>
<keyword evidence="4" id="KW-0378">Hydrolase</keyword>
<keyword evidence="8" id="KW-1185">Reference proteome</keyword>
<evidence type="ECO:0000259" key="6">
    <source>
        <dbReference type="Pfam" id="PF07687"/>
    </source>
</evidence>
<evidence type="ECO:0000256" key="2">
    <source>
        <dbReference type="ARBA" id="ARBA00006247"/>
    </source>
</evidence>
<dbReference type="Gene3D" id="3.30.70.360">
    <property type="match status" value="1"/>
</dbReference>
<sequence>MDATDEVIELCRDLLRIDTTNTGDLDTSAGERVAAEYVAEKLAEVGLQPEILESAPGRASVVARFEGEDPSRDALLIHGHLDVVPADASEWSVHPFGGEIKDGYLWGRGAVDMKDFDAMVLALVRQMRREGRKPPRDVVLTFLADEEAGSTYGAQFLVDEHPHHFEGVTEAIGEVGGFSVSVGGDQRLYLIETAQKGIDWLRLHAKGRPGHGSMINDDNAVTALAEAVARVGRHRFPIVMTPTVQAFLEHVSEILGIELDLDDPETAVSKIGPIAMIIGATLRNTANPTRLAAGYKDNVIPGRASATIDCRTLPGQSEIFEQQLRDIVGPDIELEYIHRQPGLETTFDGALVEAMSAALKAEDPGALPVPYMLSGGTDAKQFDKLGIRCFGFSPLRLPADLNFGALFHGIDERVPVEGLQFGVRVLDRFLQQS</sequence>
<proteinExistence type="inferred from homology"/>
<evidence type="ECO:0000256" key="1">
    <source>
        <dbReference type="ARBA" id="ARBA00001947"/>
    </source>
</evidence>
<keyword evidence="5" id="KW-0862">Zinc</keyword>
<dbReference type="Gene3D" id="1.10.150.900">
    <property type="match status" value="1"/>
</dbReference>
<feature type="domain" description="Peptidase M20 dimerisation" evidence="6">
    <location>
        <begin position="193"/>
        <end position="327"/>
    </location>
</feature>
<dbReference type="Proteomes" id="UP001059617">
    <property type="component" value="Chromosome"/>
</dbReference>
<evidence type="ECO:0000313" key="7">
    <source>
        <dbReference type="EMBL" id="UWP85752.1"/>
    </source>
</evidence>
<reference evidence="7" key="2">
    <citation type="submission" date="2022-09" db="EMBL/GenBank/DDBJ databases">
        <title>Biosynthetic gene clusters of Dactylosporangioum fulvum.</title>
        <authorList>
            <person name="Caradec T."/>
        </authorList>
    </citation>
    <scope>NUCLEOTIDE SEQUENCE</scope>
    <source>
        <strain evidence="7">NRRL B-16292</strain>
    </source>
</reference>
<accession>A0ABY5W874</accession>